<dbReference type="Proteomes" id="UP001177003">
    <property type="component" value="Chromosome 6"/>
</dbReference>
<accession>A0AA35ZFS1</accession>
<keyword evidence="3" id="KW-1185">Reference proteome</keyword>
<gene>
    <name evidence="2" type="ORF">LSALG_LOCUS30043</name>
</gene>
<organism evidence="2 3">
    <name type="scientific">Lactuca saligna</name>
    <name type="common">Willowleaf lettuce</name>
    <dbReference type="NCBI Taxonomy" id="75948"/>
    <lineage>
        <taxon>Eukaryota</taxon>
        <taxon>Viridiplantae</taxon>
        <taxon>Streptophyta</taxon>
        <taxon>Embryophyta</taxon>
        <taxon>Tracheophyta</taxon>
        <taxon>Spermatophyta</taxon>
        <taxon>Magnoliopsida</taxon>
        <taxon>eudicotyledons</taxon>
        <taxon>Gunneridae</taxon>
        <taxon>Pentapetalae</taxon>
        <taxon>asterids</taxon>
        <taxon>campanulids</taxon>
        <taxon>Asterales</taxon>
        <taxon>Asteraceae</taxon>
        <taxon>Cichorioideae</taxon>
        <taxon>Cichorieae</taxon>
        <taxon>Lactucinae</taxon>
        <taxon>Lactuca</taxon>
    </lineage>
</organism>
<reference evidence="2" key="1">
    <citation type="submission" date="2023-04" db="EMBL/GenBank/DDBJ databases">
        <authorList>
            <person name="Vijverberg K."/>
            <person name="Xiong W."/>
            <person name="Schranz E."/>
        </authorList>
    </citation>
    <scope>NUCLEOTIDE SEQUENCE</scope>
</reference>
<proteinExistence type="predicted"/>
<feature type="compositionally biased region" description="Polar residues" evidence="1">
    <location>
        <begin position="156"/>
        <end position="174"/>
    </location>
</feature>
<protein>
    <submittedName>
        <fullName evidence="2">Uncharacterized protein</fullName>
    </submittedName>
</protein>
<name>A0AA35ZFS1_LACSI</name>
<evidence type="ECO:0000256" key="1">
    <source>
        <dbReference type="SAM" id="MobiDB-lite"/>
    </source>
</evidence>
<sequence>MEIYCINSHRDYYKMKILNNLGRLQRREHLDQVSAKYHLVDGDGVALPAPDAVTDRPPLRKFPKVVLGKVGMSLYWLHLGIIPTLFVHGLDGSQFPFMLSDFVEGKVVARDLGSDDFKLPMINDIFTYGDRNDNNTQNDDEEDSESSTKVHELYDDTNNLRTPPVSTDLVTVSNDDGDDESGEGPLVRRKRGRDSAASTAITIVLAGGEGSSGRVLKRFHSLDHGAFHDFANSFSVGHPSSYMTQLNMNNPPHDAVFLMLDHCLSP</sequence>
<dbReference type="AlphaFoldDB" id="A0AA35ZFS1"/>
<evidence type="ECO:0000313" key="2">
    <source>
        <dbReference type="EMBL" id="CAI9290872.1"/>
    </source>
</evidence>
<dbReference type="EMBL" id="OX465082">
    <property type="protein sequence ID" value="CAI9290872.1"/>
    <property type="molecule type" value="Genomic_DNA"/>
</dbReference>
<feature type="region of interest" description="Disordered" evidence="1">
    <location>
        <begin position="128"/>
        <end position="193"/>
    </location>
</feature>
<evidence type="ECO:0000313" key="3">
    <source>
        <dbReference type="Proteomes" id="UP001177003"/>
    </source>
</evidence>